<evidence type="ECO:0000313" key="3">
    <source>
        <dbReference type="Proteomes" id="UP000197065"/>
    </source>
</evidence>
<keyword evidence="3" id="KW-1185">Reference proteome</keyword>
<name>A0A212RMS5_9PROT</name>
<dbReference type="Proteomes" id="UP000197065">
    <property type="component" value="Unassembled WGS sequence"/>
</dbReference>
<dbReference type="EMBL" id="FYEH01000011">
    <property type="protein sequence ID" value="SNB73868.1"/>
    <property type="molecule type" value="Genomic_DNA"/>
</dbReference>
<protein>
    <submittedName>
        <fullName evidence="2">Putative membrane protein</fullName>
    </submittedName>
</protein>
<dbReference type="InterPro" id="IPR012347">
    <property type="entry name" value="Ferritin-like"/>
</dbReference>
<reference evidence="2 3" key="1">
    <citation type="submission" date="2017-06" db="EMBL/GenBank/DDBJ databases">
        <authorList>
            <person name="Kim H.J."/>
            <person name="Triplett B.A."/>
        </authorList>
    </citation>
    <scope>NUCLEOTIDE SEQUENCE [LARGE SCALE GENOMIC DNA]</scope>
    <source>
        <strain evidence="2 3">B29T1</strain>
    </source>
</reference>
<dbReference type="Gene3D" id="1.20.1260.10">
    <property type="match status" value="1"/>
</dbReference>
<feature type="domain" description="DUF4142" evidence="1">
    <location>
        <begin position="48"/>
        <end position="182"/>
    </location>
</feature>
<accession>A0A212RMS5</accession>
<evidence type="ECO:0000313" key="2">
    <source>
        <dbReference type="EMBL" id="SNB73868.1"/>
    </source>
</evidence>
<dbReference type="PANTHER" id="PTHR38593:SF1">
    <property type="entry name" value="BLR2558 PROTEIN"/>
    <property type="match status" value="1"/>
</dbReference>
<sequence length="190" mass="19703">MKLQWRTALGGAAMLTLTACGGGDGSGSNTATATPDAATRMSAGLSDADKSFITDTAHGNYGEIAAAQVATRSSNAAVRDFAVKMIKDHSAMNNELAVLATKKGIEPPTNSGVTNSAENAYLKLLPGATFDSQYASRQVSDHQAVLQALQNEAATTTDSELRAFANKYIPIVRQHLTAAQALTQSVGKAS</sequence>
<dbReference type="InterPro" id="IPR025419">
    <property type="entry name" value="DUF4142"/>
</dbReference>
<dbReference type="PANTHER" id="PTHR38593">
    <property type="entry name" value="BLR2558 PROTEIN"/>
    <property type="match status" value="1"/>
</dbReference>
<dbReference type="AlphaFoldDB" id="A0A212RMS5"/>
<evidence type="ECO:0000259" key="1">
    <source>
        <dbReference type="Pfam" id="PF13628"/>
    </source>
</evidence>
<dbReference type="OrthoDB" id="9101320at2"/>
<organism evidence="2 3">
    <name type="scientific">Arboricoccus pini</name>
    <dbReference type="NCBI Taxonomy" id="1963835"/>
    <lineage>
        <taxon>Bacteria</taxon>
        <taxon>Pseudomonadati</taxon>
        <taxon>Pseudomonadota</taxon>
        <taxon>Alphaproteobacteria</taxon>
        <taxon>Geminicoccales</taxon>
        <taxon>Geminicoccaceae</taxon>
        <taxon>Arboricoccus</taxon>
    </lineage>
</organism>
<dbReference type="Pfam" id="PF13628">
    <property type="entry name" value="DUF4142"/>
    <property type="match status" value="1"/>
</dbReference>
<dbReference type="PROSITE" id="PS51257">
    <property type="entry name" value="PROKAR_LIPOPROTEIN"/>
    <property type="match status" value="1"/>
</dbReference>
<gene>
    <name evidence="2" type="ORF">SAMN07250955_11112</name>
</gene>
<proteinExistence type="predicted"/>
<dbReference type="RefSeq" id="WP_088562221.1">
    <property type="nucleotide sequence ID" value="NZ_FYEH01000011.1"/>
</dbReference>